<dbReference type="Proteomes" id="UP000323000">
    <property type="component" value="Chromosome 13"/>
</dbReference>
<gene>
    <name evidence="1" type="ORF">EZV62_027520</name>
</gene>
<evidence type="ECO:0000313" key="1">
    <source>
        <dbReference type="EMBL" id="TXG48226.1"/>
    </source>
</evidence>
<proteinExistence type="predicted"/>
<protein>
    <submittedName>
        <fullName evidence="1">Uncharacterized protein</fullName>
    </submittedName>
</protein>
<accession>A0A5C7GVS6</accession>
<dbReference type="AlphaFoldDB" id="A0A5C7GVS6"/>
<comment type="caution">
    <text evidence="1">The sequence shown here is derived from an EMBL/GenBank/DDBJ whole genome shotgun (WGS) entry which is preliminary data.</text>
</comment>
<name>A0A5C7GVS6_9ROSI</name>
<organism evidence="1 2">
    <name type="scientific">Acer yangbiense</name>
    <dbReference type="NCBI Taxonomy" id="1000413"/>
    <lineage>
        <taxon>Eukaryota</taxon>
        <taxon>Viridiplantae</taxon>
        <taxon>Streptophyta</taxon>
        <taxon>Embryophyta</taxon>
        <taxon>Tracheophyta</taxon>
        <taxon>Spermatophyta</taxon>
        <taxon>Magnoliopsida</taxon>
        <taxon>eudicotyledons</taxon>
        <taxon>Gunneridae</taxon>
        <taxon>Pentapetalae</taxon>
        <taxon>rosids</taxon>
        <taxon>malvids</taxon>
        <taxon>Sapindales</taxon>
        <taxon>Sapindaceae</taxon>
        <taxon>Hippocastanoideae</taxon>
        <taxon>Acereae</taxon>
        <taxon>Acer</taxon>
    </lineage>
</organism>
<keyword evidence="2" id="KW-1185">Reference proteome</keyword>
<reference evidence="2" key="1">
    <citation type="journal article" date="2019" name="Gigascience">
        <title>De novo genome assembly of the endangered Acer yangbiense, a plant species with extremely small populations endemic to Yunnan Province, China.</title>
        <authorList>
            <person name="Yang J."/>
            <person name="Wariss H.M."/>
            <person name="Tao L."/>
            <person name="Zhang R."/>
            <person name="Yun Q."/>
            <person name="Hollingsworth P."/>
            <person name="Dao Z."/>
            <person name="Luo G."/>
            <person name="Guo H."/>
            <person name="Ma Y."/>
            <person name="Sun W."/>
        </authorList>
    </citation>
    <scope>NUCLEOTIDE SEQUENCE [LARGE SCALE GENOMIC DNA]</scope>
    <source>
        <strain evidence="2">cv. Malutang</strain>
    </source>
</reference>
<evidence type="ECO:0000313" key="2">
    <source>
        <dbReference type="Proteomes" id="UP000323000"/>
    </source>
</evidence>
<dbReference type="EMBL" id="VAHF01000013">
    <property type="protein sequence ID" value="TXG48226.1"/>
    <property type="molecule type" value="Genomic_DNA"/>
</dbReference>
<sequence length="109" mass="12084">MGGDSELPLKGRRRRCLFYMEEVRRIVPPQFRERGREPPSKQTLEGLHLSQSKYALALLSRTNMLEAKPCSTSDPIGSKLLIHDGEALADASLRNCGGSSISYYDLTGS</sequence>